<dbReference type="Proteomes" id="UP000758701">
    <property type="component" value="Unassembled WGS sequence"/>
</dbReference>
<dbReference type="InterPro" id="IPR035595">
    <property type="entry name" value="UDP_glycos_trans_CS"/>
</dbReference>
<protein>
    <submittedName>
        <fullName evidence="4">Glycosyl transferase</fullName>
    </submittedName>
</protein>
<dbReference type="Pfam" id="PF00201">
    <property type="entry name" value="UDPGT"/>
    <property type="match status" value="1"/>
</dbReference>
<dbReference type="InterPro" id="IPR006326">
    <property type="entry name" value="UDPGT_MGT-like"/>
</dbReference>
<dbReference type="CDD" id="cd03784">
    <property type="entry name" value="GT1_Gtf-like"/>
    <property type="match status" value="1"/>
</dbReference>
<dbReference type="PROSITE" id="PS00375">
    <property type="entry name" value="UDPGT"/>
    <property type="match status" value="1"/>
</dbReference>
<comment type="caution">
    <text evidence="4">The sequence shown here is derived from an EMBL/GenBank/DDBJ whole genome shotgun (WGS) entry which is preliminary data.</text>
</comment>
<evidence type="ECO:0000256" key="3">
    <source>
        <dbReference type="RuleBase" id="RU003718"/>
    </source>
</evidence>
<dbReference type="PANTHER" id="PTHR48050">
    <property type="entry name" value="STEROL 3-BETA-GLUCOSYLTRANSFERASE"/>
    <property type="match status" value="1"/>
</dbReference>
<gene>
    <name evidence="4" type="ORF">KVH32_33665</name>
</gene>
<dbReference type="PANTHER" id="PTHR48050:SF13">
    <property type="entry name" value="STEROL 3-BETA-GLUCOSYLTRANSFERASE UGT80A2"/>
    <property type="match status" value="1"/>
</dbReference>
<dbReference type="NCBIfam" id="TIGR01426">
    <property type="entry name" value="MGT"/>
    <property type="match status" value="1"/>
</dbReference>
<keyword evidence="5" id="KW-1185">Reference proteome</keyword>
<evidence type="ECO:0000313" key="5">
    <source>
        <dbReference type="Proteomes" id="UP000758701"/>
    </source>
</evidence>
<comment type="similarity">
    <text evidence="1 3">Belongs to the UDP-glycosyltransferase family.</text>
</comment>
<dbReference type="SUPFAM" id="SSF53756">
    <property type="entry name" value="UDP-Glycosyltransferase/glycogen phosphorylase"/>
    <property type="match status" value="1"/>
</dbReference>
<accession>A0ABS7WEZ0</accession>
<sequence>MDAPWVVVHRTRSPTPPSRPGRPLWAYVVSTTVHSMSHVAMVSIAHHGHVNPSLGIVRELVARGHRVSYAIPDEGDFVGRVRATGAEPRVWRSTLPAAGDDQSRWGETRLDVAELFLRDAVQALPQLAELYRDDVPDLVLSDFSGWAARVLAHRWSVGYVQLSPQLVPWEGYEEEVGARLAQELRSCARGRAHYARWRSWLAANDLAGVDPDTFMSRPPRSLVLIHPALQPHADRVDTRRYSFVGPCQGERAEHDVWTRPAEAAGRRVALVSLGSNFTKQPRFYRTCAEAFGTLPDWYLLLQVGSQVSAGELGPLPDNVEVRPWVPQPGVLRQADVFVTHAGAGGAQEGLATGTPMLCVPQAGDQFDNAAMLVRLGVAERVDSADVAVEALRAAVLRLADDPAVAARCAAQRELAPGDGSRRAADLVEAELPG</sequence>
<evidence type="ECO:0000313" key="4">
    <source>
        <dbReference type="EMBL" id="MBZ6156078.1"/>
    </source>
</evidence>
<organism evidence="4 5">
    <name type="scientific">Streptomyces olivaceus</name>
    <dbReference type="NCBI Taxonomy" id="47716"/>
    <lineage>
        <taxon>Bacteria</taxon>
        <taxon>Bacillati</taxon>
        <taxon>Actinomycetota</taxon>
        <taxon>Actinomycetes</taxon>
        <taxon>Kitasatosporales</taxon>
        <taxon>Streptomycetaceae</taxon>
        <taxon>Streptomyces</taxon>
    </lineage>
</organism>
<keyword evidence="3" id="KW-0328">Glycosyltransferase</keyword>
<proteinExistence type="inferred from homology"/>
<dbReference type="Gene3D" id="3.40.50.2000">
    <property type="entry name" value="Glycogen Phosphorylase B"/>
    <property type="match status" value="2"/>
</dbReference>
<dbReference type="InterPro" id="IPR050426">
    <property type="entry name" value="Glycosyltransferase_28"/>
</dbReference>
<keyword evidence="2 3" id="KW-0808">Transferase</keyword>
<dbReference type="InterPro" id="IPR002213">
    <property type="entry name" value="UDP_glucos_trans"/>
</dbReference>
<dbReference type="EMBL" id="JAHSTP010000022">
    <property type="protein sequence ID" value="MBZ6156078.1"/>
    <property type="molecule type" value="Genomic_DNA"/>
</dbReference>
<name>A0ABS7WEZ0_STROV</name>
<reference evidence="4 5" key="1">
    <citation type="submission" date="2021-06" db="EMBL/GenBank/DDBJ databases">
        <title>Ecological speciation of a Streptomyces species isolated from different habitats and geographic origins.</title>
        <authorList>
            <person name="Wang J."/>
        </authorList>
    </citation>
    <scope>NUCLEOTIDE SEQUENCE [LARGE SCALE GENOMIC DNA]</scope>
    <source>
        <strain evidence="4 5">FXJ8.012</strain>
    </source>
</reference>
<dbReference type="GO" id="GO:0016740">
    <property type="term" value="F:transferase activity"/>
    <property type="evidence" value="ECO:0007669"/>
    <property type="project" value="UniProtKB-KW"/>
</dbReference>
<evidence type="ECO:0000256" key="1">
    <source>
        <dbReference type="ARBA" id="ARBA00009995"/>
    </source>
</evidence>
<evidence type="ECO:0000256" key="2">
    <source>
        <dbReference type="ARBA" id="ARBA00022679"/>
    </source>
</evidence>